<dbReference type="AlphaFoldDB" id="A0A2G8KDY2"/>
<dbReference type="STRING" id="307972.A0A2G8KDY2"/>
<keyword evidence="10" id="KW-0112">Calmodulin-binding</keyword>
<dbReference type="Pfam" id="PF00258">
    <property type="entry name" value="Flavodoxin_1"/>
    <property type="match status" value="1"/>
</dbReference>
<dbReference type="EMBL" id="MRZV01000660">
    <property type="protein sequence ID" value="PIK46211.1"/>
    <property type="molecule type" value="Genomic_DNA"/>
</dbReference>
<dbReference type="PROSITE" id="PS50902">
    <property type="entry name" value="FLAVODOXIN_LIKE"/>
    <property type="match status" value="1"/>
</dbReference>
<comment type="cofactor">
    <cofactor evidence="3">
        <name>FAD</name>
        <dbReference type="ChEBI" id="CHEBI:57692"/>
    </cofactor>
</comment>
<dbReference type="EC" id="1.14.13.39" evidence="5"/>
<evidence type="ECO:0000256" key="4">
    <source>
        <dbReference type="ARBA" id="ARBA00006267"/>
    </source>
</evidence>
<protein>
    <recommendedName>
        <fullName evidence="5">nitric-oxide synthase (NADPH)</fullName>
        <ecNumber evidence="5">1.14.13.39</ecNumber>
    </recommendedName>
</protein>
<feature type="compositionally biased region" description="Polar residues" evidence="13">
    <location>
        <begin position="109"/>
        <end position="124"/>
    </location>
</feature>
<keyword evidence="7" id="KW-0288">FMN</keyword>
<evidence type="ECO:0000313" key="16">
    <source>
        <dbReference type="Proteomes" id="UP000230750"/>
    </source>
</evidence>
<feature type="region of interest" description="Disordered" evidence="13">
    <location>
        <begin position="37"/>
        <end position="63"/>
    </location>
</feature>
<evidence type="ECO:0000313" key="15">
    <source>
        <dbReference type="EMBL" id="PIK46211.1"/>
    </source>
</evidence>
<dbReference type="PRINTS" id="PR00369">
    <property type="entry name" value="FLAVODOXIN"/>
</dbReference>
<evidence type="ECO:0000256" key="9">
    <source>
        <dbReference type="ARBA" id="ARBA00022857"/>
    </source>
</evidence>
<dbReference type="Gene3D" id="3.40.50.360">
    <property type="match status" value="1"/>
</dbReference>
<comment type="caution">
    <text evidence="15">The sequence shown here is derived from an EMBL/GenBank/DDBJ whole genome shotgun (WGS) entry which is preliminary data.</text>
</comment>
<evidence type="ECO:0000256" key="3">
    <source>
        <dbReference type="ARBA" id="ARBA00001974"/>
    </source>
</evidence>
<comment type="similarity">
    <text evidence="4">Belongs to the NOS family.</text>
</comment>
<evidence type="ECO:0000256" key="8">
    <source>
        <dbReference type="ARBA" id="ARBA00022723"/>
    </source>
</evidence>
<dbReference type="Proteomes" id="UP000230750">
    <property type="component" value="Unassembled WGS sequence"/>
</dbReference>
<dbReference type="PANTHER" id="PTHR43410">
    <property type="entry name" value="NITRIC OXIDE SYNTHASE OXYGENASE"/>
    <property type="match status" value="1"/>
</dbReference>
<evidence type="ECO:0000256" key="11">
    <source>
        <dbReference type="ARBA" id="ARBA00023002"/>
    </source>
</evidence>
<dbReference type="GO" id="GO:0010181">
    <property type="term" value="F:FMN binding"/>
    <property type="evidence" value="ECO:0007669"/>
    <property type="project" value="InterPro"/>
</dbReference>
<keyword evidence="6" id="KW-0349">Heme</keyword>
<feature type="region of interest" description="Disordered" evidence="13">
    <location>
        <begin position="85"/>
        <end position="138"/>
    </location>
</feature>
<accession>A0A2G8KDY2</accession>
<reference evidence="15 16" key="1">
    <citation type="journal article" date="2017" name="PLoS Biol.">
        <title>The sea cucumber genome provides insights into morphological evolution and visceral regeneration.</title>
        <authorList>
            <person name="Zhang X."/>
            <person name="Sun L."/>
            <person name="Yuan J."/>
            <person name="Sun Y."/>
            <person name="Gao Y."/>
            <person name="Zhang L."/>
            <person name="Li S."/>
            <person name="Dai H."/>
            <person name="Hamel J.F."/>
            <person name="Liu C."/>
            <person name="Yu Y."/>
            <person name="Liu S."/>
            <person name="Lin W."/>
            <person name="Guo K."/>
            <person name="Jin S."/>
            <person name="Xu P."/>
            <person name="Storey K.B."/>
            <person name="Huan P."/>
            <person name="Zhang T."/>
            <person name="Zhou Y."/>
            <person name="Zhang J."/>
            <person name="Lin C."/>
            <person name="Li X."/>
            <person name="Xing L."/>
            <person name="Huo D."/>
            <person name="Sun M."/>
            <person name="Wang L."/>
            <person name="Mercier A."/>
            <person name="Li F."/>
            <person name="Yang H."/>
            <person name="Xiang J."/>
        </authorList>
    </citation>
    <scope>NUCLEOTIDE SEQUENCE [LARGE SCALE GENOMIC DNA]</scope>
    <source>
        <strain evidence="15">Shaxun</strain>
        <tissue evidence="15">Muscle</tissue>
    </source>
</reference>
<name>A0A2G8KDY2_STIJA</name>
<dbReference type="GO" id="GO:0005516">
    <property type="term" value="F:calmodulin binding"/>
    <property type="evidence" value="ECO:0007669"/>
    <property type="project" value="UniProtKB-KW"/>
</dbReference>
<dbReference type="GO" id="GO:0006809">
    <property type="term" value="P:nitric oxide biosynthetic process"/>
    <property type="evidence" value="ECO:0007669"/>
    <property type="project" value="TreeGrafter"/>
</dbReference>
<evidence type="ECO:0000259" key="14">
    <source>
        <dbReference type="PROSITE" id="PS50902"/>
    </source>
</evidence>
<keyword evidence="12" id="KW-0408">Iron</keyword>
<comment type="cofactor">
    <cofactor evidence="1">
        <name>FMN</name>
        <dbReference type="ChEBI" id="CHEBI:58210"/>
    </cofactor>
</comment>
<sequence length="318" mass="35755">MASRFNIDTEGDVLWTERTYMELNVAVLHSFKIDPWKTAQPQQKARRVQAPRKSEVRPLPSLKEDTLLVKEETIVPKKIEYELAKPKIPSKQTKLTKPPPRDPPKPMKSQTRPSTASGYSKQTPQPLPLPMPKSTSQMSSKSVKATILFATQTGNAQRFAAKTFDLLSRAINTRMIRMDEYDVTDLSDEDLLIVITSTAHNSQPPPNGERFCSELFELARNNDIRVPDSICCERFSSMSRNVFKEKSISREGMLQDTSFAVFGLGSSVYPHLCPFAWAVDNILDRLGGNRLAECGEGDDVGNLQCDFEKWLSTTLQVA</sequence>
<dbReference type="InterPro" id="IPR050607">
    <property type="entry name" value="NOS"/>
</dbReference>
<dbReference type="SUPFAM" id="SSF52218">
    <property type="entry name" value="Flavoproteins"/>
    <property type="match status" value="1"/>
</dbReference>
<evidence type="ECO:0000256" key="13">
    <source>
        <dbReference type="SAM" id="MobiDB-lite"/>
    </source>
</evidence>
<dbReference type="PANTHER" id="PTHR43410:SF1">
    <property type="entry name" value="NITRIC OXIDE SYNTHASE"/>
    <property type="match status" value="1"/>
</dbReference>
<evidence type="ECO:0000256" key="2">
    <source>
        <dbReference type="ARBA" id="ARBA00001970"/>
    </source>
</evidence>
<evidence type="ECO:0000256" key="1">
    <source>
        <dbReference type="ARBA" id="ARBA00001917"/>
    </source>
</evidence>
<evidence type="ECO:0000256" key="12">
    <source>
        <dbReference type="ARBA" id="ARBA00023004"/>
    </source>
</evidence>
<keyword evidence="16" id="KW-1185">Reference proteome</keyword>
<comment type="cofactor">
    <cofactor evidence="2">
        <name>heme b</name>
        <dbReference type="ChEBI" id="CHEBI:60344"/>
    </cofactor>
</comment>
<keyword evidence="11" id="KW-0560">Oxidoreductase</keyword>
<dbReference type="InterPro" id="IPR008254">
    <property type="entry name" value="Flavodoxin/NO_synth"/>
</dbReference>
<evidence type="ECO:0000256" key="7">
    <source>
        <dbReference type="ARBA" id="ARBA00022643"/>
    </source>
</evidence>
<feature type="compositionally biased region" description="Basic and acidic residues" evidence="13">
    <location>
        <begin position="52"/>
        <end position="63"/>
    </location>
</feature>
<dbReference type="InterPro" id="IPR001094">
    <property type="entry name" value="Flavdoxin-like"/>
</dbReference>
<feature type="domain" description="Flavodoxin-like" evidence="14">
    <location>
        <begin position="145"/>
        <end position="315"/>
    </location>
</feature>
<evidence type="ECO:0000256" key="6">
    <source>
        <dbReference type="ARBA" id="ARBA00022617"/>
    </source>
</evidence>
<keyword evidence="8" id="KW-0479">Metal-binding</keyword>
<keyword evidence="9" id="KW-0521">NADP</keyword>
<gene>
    <name evidence="15" type="ORF">BSL78_16953</name>
</gene>
<organism evidence="15 16">
    <name type="scientific">Stichopus japonicus</name>
    <name type="common">Sea cucumber</name>
    <dbReference type="NCBI Taxonomy" id="307972"/>
    <lineage>
        <taxon>Eukaryota</taxon>
        <taxon>Metazoa</taxon>
        <taxon>Echinodermata</taxon>
        <taxon>Eleutherozoa</taxon>
        <taxon>Echinozoa</taxon>
        <taxon>Holothuroidea</taxon>
        <taxon>Aspidochirotacea</taxon>
        <taxon>Aspidochirotida</taxon>
        <taxon>Stichopodidae</taxon>
        <taxon>Apostichopus</taxon>
    </lineage>
</organism>
<dbReference type="GO" id="GO:0004517">
    <property type="term" value="F:nitric-oxide synthase activity"/>
    <property type="evidence" value="ECO:0007669"/>
    <property type="project" value="UniProtKB-EC"/>
</dbReference>
<evidence type="ECO:0000256" key="5">
    <source>
        <dbReference type="ARBA" id="ARBA00012989"/>
    </source>
</evidence>
<dbReference type="GO" id="GO:0046872">
    <property type="term" value="F:metal ion binding"/>
    <property type="evidence" value="ECO:0007669"/>
    <property type="project" value="UniProtKB-KW"/>
</dbReference>
<evidence type="ECO:0000256" key="10">
    <source>
        <dbReference type="ARBA" id="ARBA00022860"/>
    </source>
</evidence>
<dbReference type="OrthoDB" id="1856718at2759"/>
<dbReference type="InterPro" id="IPR029039">
    <property type="entry name" value="Flavoprotein-like_sf"/>
</dbReference>
<proteinExistence type="inferred from homology"/>
<keyword evidence="7" id="KW-0285">Flavoprotein</keyword>